<proteinExistence type="inferred from homology"/>
<dbReference type="SUPFAM" id="SSF55144">
    <property type="entry name" value="LigT-like"/>
    <property type="match status" value="1"/>
</dbReference>
<comment type="similarity">
    <text evidence="2">Belongs to the 2H phosphoesterase superfamily. ThpR family.</text>
</comment>
<keyword evidence="1 2" id="KW-0378">Hydrolase</keyword>
<feature type="short sequence motif" description="HXTX 2" evidence="2">
    <location>
        <begin position="127"/>
        <end position="130"/>
    </location>
</feature>
<protein>
    <recommendedName>
        <fullName evidence="2">RNA 2',3'-cyclic phosphodiesterase</fullName>
        <shortName evidence="2">RNA 2',3'-CPDase</shortName>
        <ecNumber evidence="2">3.1.4.58</ecNumber>
    </recommendedName>
</protein>
<evidence type="ECO:0000313" key="4">
    <source>
        <dbReference type="Proteomes" id="UP000287233"/>
    </source>
</evidence>
<dbReference type="GO" id="GO:0004113">
    <property type="term" value="F:2',3'-cyclic-nucleotide 3'-phosphodiesterase activity"/>
    <property type="evidence" value="ECO:0007669"/>
    <property type="project" value="InterPro"/>
</dbReference>
<evidence type="ECO:0000256" key="2">
    <source>
        <dbReference type="HAMAP-Rule" id="MF_01940"/>
    </source>
</evidence>
<dbReference type="InterPro" id="IPR004175">
    <property type="entry name" value="RNA_CPDase"/>
</dbReference>
<dbReference type="EMBL" id="CP034928">
    <property type="protein sequence ID" value="QAA76781.1"/>
    <property type="molecule type" value="Genomic_DNA"/>
</dbReference>
<dbReference type="EC" id="3.1.4.58" evidence="2"/>
<dbReference type="PANTHER" id="PTHR35561:SF1">
    <property type="entry name" value="RNA 2',3'-CYCLIC PHOSPHODIESTERASE"/>
    <property type="match status" value="1"/>
</dbReference>
<dbReference type="KEGG" id="bih:BIP78_1015"/>
<accession>A0A410FV03</accession>
<dbReference type="AlphaFoldDB" id="A0A410FV03"/>
<dbReference type="Proteomes" id="UP000287233">
    <property type="component" value="Chromosome"/>
</dbReference>
<dbReference type="GO" id="GO:0008664">
    <property type="term" value="F:RNA 2',3'-cyclic 3'-phosphodiesterase activity"/>
    <property type="evidence" value="ECO:0007669"/>
    <property type="project" value="UniProtKB-EC"/>
</dbReference>
<reference evidence="4" key="1">
    <citation type="submission" date="2018-12" db="EMBL/GenBank/DDBJ databases">
        <title>Complete genome sequence of an uncultured bacterium of the candidate phylum Bipolaricaulota.</title>
        <authorList>
            <person name="Kadnikov V.V."/>
            <person name="Mardanov A.V."/>
            <person name="Beletsky A.V."/>
            <person name="Frank Y.A."/>
            <person name="Karnachuk O.V."/>
            <person name="Ravin N.V."/>
        </authorList>
    </citation>
    <scope>NUCLEOTIDE SEQUENCE [LARGE SCALE GENOMIC DNA]</scope>
</reference>
<name>A0A410FV03_BIPS1</name>
<organism evidence="3 4">
    <name type="scientific">Bipolaricaulis sibiricus</name>
    <dbReference type="NCBI Taxonomy" id="2501609"/>
    <lineage>
        <taxon>Bacteria</taxon>
        <taxon>Candidatus Bipolaricaulota</taxon>
        <taxon>Candidatus Bipolaricaulia</taxon>
        <taxon>Candidatus Bipolaricaulales</taxon>
        <taxon>Candidatus Bipolaricaulaceae</taxon>
        <taxon>Candidatus Bipolaricaulis</taxon>
    </lineage>
</organism>
<dbReference type="HAMAP" id="MF_01940">
    <property type="entry name" value="RNA_CPDase"/>
    <property type="match status" value="1"/>
</dbReference>
<feature type="active site" description="Proton donor" evidence="2">
    <location>
        <position position="40"/>
    </location>
</feature>
<dbReference type="InterPro" id="IPR009097">
    <property type="entry name" value="Cyclic_Pdiesterase"/>
</dbReference>
<evidence type="ECO:0000313" key="3">
    <source>
        <dbReference type="EMBL" id="QAA76781.1"/>
    </source>
</evidence>
<evidence type="ECO:0000256" key="1">
    <source>
        <dbReference type="ARBA" id="ARBA00022801"/>
    </source>
</evidence>
<dbReference type="Gene3D" id="3.90.1140.10">
    <property type="entry name" value="Cyclic phosphodiesterase"/>
    <property type="match status" value="1"/>
</dbReference>
<feature type="active site" description="Proton acceptor" evidence="2">
    <location>
        <position position="127"/>
    </location>
</feature>
<comment type="function">
    <text evidence="2">Hydrolyzes RNA 2',3'-cyclic phosphodiester to an RNA 2'-phosphomonoester.</text>
</comment>
<comment type="catalytic activity">
    <reaction evidence="2">
        <text>a 3'-end 2',3'-cyclophospho-ribonucleotide-RNA + H2O = a 3'-end 2'-phospho-ribonucleotide-RNA + H(+)</text>
        <dbReference type="Rhea" id="RHEA:11828"/>
        <dbReference type="Rhea" id="RHEA-COMP:10464"/>
        <dbReference type="Rhea" id="RHEA-COMP:17353"/>
        <dbReference type="ChEBI" id="CHEBI:15377"/>
        <dbReference type="ChEBI" id="CHEBI:15378"/>
        <dbReference type="ChEBI" id="CHEBI:83064"/>
        <dbReference type="ChEBI" id="CHEBI:173113"/>
        <dbReference type="EC" id="3.1.4.58"/>
    </reaction>
</comment>
<feature type="short sequence motif" description="HXTX 1" evidence="2">
    <location>
        <begin position="40"/>
        <end position="43"/>
    </location>
</feature>
<dbReference type="NCBIfam" id="TIGR02258">
    <property type="entry name" value="2_5_ligase"/>
    <property type="match status" value="1"/>
</dbReference>
<sequence>MRLFYCVELPADVRATVARATRPLQTRIRGATWVSEDNLHITLRFLGEVGEDLLPALRDLGEGIARETTPFDLSLERLGAFPHPSRARVVWVGPTAESALFAILAQRVEDDVQTLGFPPERRPAHPHVTLARLRIPQDLAALVEGTALPLLRTTVDSLTLMSSELRPQGPLYTPVARWPLRGGSGAL</sequence>
<keyword evidence="3" id="KW-0436">Ligase</keyword>
<dbReference type="PANTHER" id="PTHR35561">
    <property type="entry name" value="RNA 2',3'-CYCLIC PHOSPHODIESTERASE"/>
    <property type="match status" value="1"/>
</dbReference>
<dbReference type="Pfam" id="PF13563">
    <property type="entry name" value="2_5_RNA_ligase2"/>
    <property type="match status" value="1"/>
</dbReference>
<dbReference type="GO" id="GO:0016874">
    <property type="term" value="F:ligase activity"/>
    <property type="evidence" value="ECO:0007669"/>
    <property type="project" value="UniProtKB-KW"/>
</dbReference>
<gene>
    <name evidence="3" type="ORF">BIP78_1015</name>
</gene>